<organism evidence="1 2">
    <name type="scientific">Sulfurovum lithotrophicum</name>
    <dbReference type="NCBI Taxonomy" id="206403"/>
    <lineage>
        <taxon>Bacteria</taxon>
        <taxon>Pseudomonadati</taxon>
        <taxon>Campylobacterota</taxon>
        <taxon>Epsilonproteobacteria</taxon>
        <taxon>Campylobacterales</taxon>
        <taxon>Sulfurovaceae</taxon>
        <taxon>Sulfurovum</taxon>
    </lineage>
</organism>
<keyword evidence="2" id="KW-1185">Reference proteome</keyword>
<evidence type="ECO:0000313" key="1">
    <source>
        <dbReference type="EMBL" id="AKF25574.1"/>
    </source>
</evidence>
<proteinExistence type="predicted"/>
<evidence type="ECO:0000313" key="2">
    <source>
        <dbReference type="Proteomes" id="UP000034444"/>
    </source>
</evidence>
<dbReference type="AlphaFoldDB" id="A0A7U4M2A5"/>
<dbReference type="PROSITE" id="PS51257">
    <property type="entry name" value="PROKAR_LIPOPROTEIN"/>
    <property type="match status" value="1"/>
</dbReference>
<protein>
    <submittedName>
        <fullName evidence="1">Uncharacterized protein</fullName>
    </submittedName>
</protein>
<dbReference type="OrthoDB" id="5372861at2"/>
<accession>A0A7U4M2A5</accession>
<gene>
    <name evidence="1" type="ORF">YH65_09435</name>
</gene>
<dbReference type="RefSeq" id="WP_046551644.1">
    <property type="nucleotide sequence ID" value="NZ_CP011308.1"/>
</dbReference>
<sequence length="146" mass="15725">MKKRITGLILTGAAVFVLSGCDTDVVLVDPGPELVTLFLMDDLTGSGAAYVPYTCYAPDGAISAEDVTTRRGAFTFVPGERCEFDLYGFNGTVAVDEEPLYIADDLGEGKDDIPYSCNNGSEATEGTTDIFGYFEYPADAFCKFYL</sequence>
<dbReference type="KEGG" id="slh:YH65_09435"/>
<dbReference type="EMBL" id="CP011308">
    <property type="protein sequence ID" value="AKF25574.1"/>
    <property type="molecule type" value="Genomic_DNA"/>
</dbReference>
<reference evidence="1 2" key="1">
    <citation type="submission" date="2015-04" db="EMBL/GenBank/DDBJ databases">
        <title>Complete genome sequence of Sulfurovum lithotrophicum ATCC BAA-797T.</title>
        <authorList>
            <person name="Ahn J."/>
            <person name="Park G."/>
            <person name="Jeon W."/>
            <person name="Jang Y."/>
            <person name="Jang M."/>
            <person name="Lee H."/>
            <person name="Lee H."/>
        </authorList>
    </citation>
    <scope>NUCLEOTIDE SEQUENCE [LARGE SCALE GENOMIC DNA]</scope>
    <source>
        <strain evidence="2">ATCC BAA-797 / 42BKT</strain>
    </source>
</reference>
<dbReference type="Proteomes" id="UP000034444">
    <property type="component" value="Chromosome"/>
</dbReference>
<reference evidence="2" key="2">
    <citation type="journal article" date="2017" name="Stand. Genomic Sci.">
        <title>Complete genome sequence of the sulfur-oxidizing chemolithoautotrophic Sulfurovum lithotrophicum 42BKTT.</title>
        <authorList>
            <person name="Jeon W."/>
            <person name="Priscilla L."/>
            <person name="Park G."/>
            <person name="Lee H."/>
            <person name="Lee N."/>
            <person name="Lee D."/>
            <person name="Kwon H."/>
            <person name="Ahn I."/>
            <person name="Lee C."/>
            <person name="Lee H."/>
            <person name="Ahn J."/>
        </authorList>
    </citation>
    <scope>NUCLEOTIDE SEQUENCE [LARGE SCALE GENOMIC DNA]</scope>
    <source>
        <strain evidence="2">ATCC BAA-797 / 42BKT</strain>
    </source>
</reference>
<name>A0A7U4M2A5_9BACT</name>